<protein>
    <submittedName>
        <fullName evidence="2">Uncharacterized protein</fullName>
    </submittedName>
</protein>
<keyword evidence="3" id="KW-1185">Reference proteome</keyword>
<evidence type="ECO:0000313" key="3">
    <source>
        <dbReference type="Proteomes" id="UP001157160"/>
    </source>
</evidence>
<feature type="compositionally biased region" description="Low complexity" evidence="1">
    <location>
        <begin position="13"/>
        <end position="34"/>
    </location>
</feature>
<comment type="caution">
    <text evidence="2">The sequence shown here is derived from an EMBL/GenBank/DDBJ whole genome shotgun (WGS) entry which is preliminary data.</text>
</comment>
<dbReference type="EMBL" id="BSUL01000001">
    <property type="protein sequence ID" value="GMA26845.1"/>
    <property type="molecule type" value="Genomic_DNA"/>
</dbReference>
<dbReference type="AlphaFoldDB" id="A0AA37UAF4"/>
<name>A0AA37UAF4_9MICO</name>
<organism evidence="2 3">
    <name type="scientific">Arenivirga flava</name>
    <dbReference type="NCBI Taxonomy" id="1930060"/>
    <lineage>
        <taxon>Bacteria</taxon>
        <taxon>Bacillati</taxon>
        <taxon>Actinomycetota</taxon>
        <taxon>Actinomycetes</taxon>
        <taxon>Micrococcales</taxon>
        <taxon>Microbacteriaceae</taxon>
        <taxon>Arenivirga</taxon>
    </lineage>
</organism>
<accession>A0AA37UAF4</accession>
<proteinExistence type="predicted"/>
<evidence type="ECO:0000256" key="1">
    <source>
        <dbReference type="SAM" id="MobiDB-lite"/>
    </source>
</evidence>
<evidence type="ECO:0000313" key="2">
    <source>
        <dbReference type="EMBL" id="GMA26845.1"/>
    </source>
</evidence>
<sequence>MVACMRIALRSATSPTAGRSPAASAARRSARSTALESIQAGKNGEVRTVSRIAARLETCLGPPSTTATIMVASMPGASTGSAKELSSSVPACHCAKPG</sequence>
<dbReference type="Proteomes" id="UP001157160">
    <property type="component" value="Unassembled WGS sequence"/>
</dbReference>
<feature type="region of interest" description="Disordered" evidence="1">
    <location>
        <begin position="13"/>
        <end position="39"/>
    </location>
</feature>
<gene>
    <name evidence="2" type="ORF">GCM10025874_00980</name>
</gene>
<reference evidence="2 3" key="1">
    <citation type="journal article" date="2014" name="Int. J. Syst. Evol. Microbiol.">
        <title>Complete genome sequence of Corynebacterium casei LMG S-19264T (=DSM 44701T), isolated from a smear-ripened cheese.</title>
        <authorList>
            <consortium name="US DOE Joint Genome Institute (JGI-PGF)"/>
            <person name="Walter F."/>
            <person name="Albersmeier A."/>
            <person name="Kalinowski J."/>
            <person name="Ruckert C."/>
        </authorList>
    </citation>
    <scope>NUCLEOTIDE SEQUENCE [LARGE SCALE GENOMIC DNA]</scope>
    <source>
        <strain evidence="2 3">NBRC 112289</strain>
    </source>
</reference>